<dbReference type="EC" id="1.3.1.95" evidence="2"/>
<evidence type="ECO:0000259" key="1">
    <source>
        <dbReference type="SMART" id="SM00829"/>
    </source>
</evidence>
<dbReference type="InterPro" id="IPR051397">
    <property type="entry name" value="Zn-ADH-like_protein"/>
</dbReference>
<dbReference type="PANTHER" id="PTHR43677">
    <property type="entry name" value="SHORT-CHAIN DEHYDROGENASE/REDUCTASE"/>
    <property type="match status" value="1"/>
</dbReference>
<organism evidence="2 3">
    <name type="scientific">Alicyclobacillus fastidiosus</name>
    <dbReference type="NCBI Taxonomy" id="392011"/>
    <lineage>
        <taxon>Bacteria</taxon>
        <taxon>Bacillati</taxon>
        <taxon>Bacillota</taxon>
        <taxon>Bacilli</taxon>
        <taxon>Bacillales</taxon>
        <taxon>Alicyclobacillaceae</taxon>
        <taxon>Alicyclobacillus</taxon>
    </lineage>
</organism>
<name>A0ABV5AJJ3_9BACL</name>
<keyword evidence="3" id="KW-1185">Reference proteome</keyword>
<keyword evidence="2" id="KW-0560">Oxidoreductase</keyword>
<dbReference type="Pfam" id="PF08240">
    <property type="entry name" value="ADH_N"/>
    <property type="match status" value="1"/>
</dbReference>
<protein>
    <submittedName>
        <fullName evidence="2">Acryloyl-CoA reductase</fullName>
        <ecNumber evidence="2">1.3.1.95</ecNumber>
    </submittedName>
</protein>
<dbReference type="RefSeq" id="WP_275473254.1">
    <property type="nucleotide sequence ID" value="NZ_CP162940.1"/>
</dbReference>
<dbReference type="PANTHER" id="PTHR43677:SF1">
    <property type="entry name" value="ACRYLYL-COA REDUCTASE ACUI-RELATED"/>
    <property type="match status" value="1"/>
</dbReference>
<dbReference type="InterPro" id="IPR014188">
    <property type="entry name" value="Acrylyl-CoA_reductase_AcuI"/>
</dbReference>
<dbReference type="Gene3D" id="3.90.180.10">
    <property type="entry name" value="Medium-chain alcohol dehydrogenases, catalytic domain"/>
    <property type="match status" value="1"/>
</dbReference>
<dbReference type="InterPro" id="IPR011032">
    <property type="entry name" value="GroES-like_sf"/>
</dbReference>
<dbReference type="InterPro" id="IPR020843">
    <property type="entry name" value="ER"/>
</dbReference>
<dbReference type="InterPro" id="IPR013154">
    <property type="entry name" value="ADH-like_N"/>
</dbReference>
<dbReference type="SMART" id="SM00829">
    <property type="entry name" value="PKS_ER"/>
    <property type="match status" value="1"/>
</dbReference>
<accession>A0ABV5AJJ3</accession>
<reference evidence="2 3" key="1">
    <citation type="journal article" date="2024" name="Int. J. Mol. Sci.">
        <title>Exploration of Alicyclobacillus spp. Genome in Search of Antibiotic Resistance.</title>
        <authorList>
            <person name="Bucka-Kolendo J."/>
            <person name="Kiousi D.E."/>
            <person name="Dekowska A."/>
            <person name="Mikolajczuk-Szczyrba A."/>
            <person name="Karadedos D.M."/>
            <person name="Michael P."/>
            <person name="Galanis A."/>
            <person name="Sokolowska B."/>
        </authorList>
    </citation>
    <scope>NUCLEOTIDE SEQUENCE [LARGE SCALE GENOMIC DNA]</scope>
    <source>
        <strain evidence="2 3">KKP 3000</strain>
    </source>
</reference>
<feature type="domain" description="Enoyl reductase (ER)" evidence="1">
    <location>
        <begin position="19"/>
        <end position="329"/>
    </location>
</feature>
<dbReference type="EMBL" id="JBDXSU010000022">
    <property type="protein sequence ID" value="MFB5192443.1"/>
    <property type="molecule type" value="Genomic_DNA"/>
</dbReference>
<dbReference type="NCBIfam" id="TIGR02823">
    <property type="entry name" value="oxido_YhdH"/>
    <property type="match status" value="1"/>
</dbReference>
<dbReference type="SUPFAM" id="SSF50129">
    <property type="entry name" value="GroES-like"/>
    <property type="match status" value="1"/>
</dbReference>
<evidence type="ECO:0000313" key="2">
    <source>
        <dbReference type="EMBL" id="MFB5192443.1"/>
    </source>
</evidence>
<proteinExistence type="predicted"/>
<gene>
    <name evidence="2" type="ORF">KKP3000_001646</name>
</gene>
<evidence type="ECO:0000313" key="3">
    <source>
        <dbReference type="Proteomes" id="UP001579974"/>
    </source>
</evidence>
<dbReference type="Proteomes" id="UP001579974">
    <property type="component" value="Unassembled WGS sequence"/>
</dbReference>
<dbReference type="InterPro" id="IPR036291">
    <property type="entry name" value="NAD(P)-bd_dom_sf"/>
</dbReference>
<dbReference type="SUPFAM" id="SSF51735">
    <property type="entry name" value="NAD(P)-binding Rossmann-fold domains"/>
    <property type="match status" value="1"/>
</dbReference>
<comment type="caution">
    <text evidence="2">The sequence shown here is derived from an EMBL/GenBank/DDBJ whole genome shotgun (WGS) entry which is preliminary data.</text>
</comment>
<dbReference type="Gene3D" id="3.40.50.720">
    <property type="entry name" value="NAD(P)-binding Rossmann-like Domain"/>
    <property type="match status" value="1"/>
</dbReference>
<dbReference type="InterPro" id="IPR013149">
    <property type="entry name" value="ADH-like_C"/>
</dbReference>
<dbReference type="Pfam" id="PF00107">
    <property type="entry name" value="ADH_zinc_N"/>
    <property type="match status" value="1"/>
</dbReference>
<sequence length="331" mass="35788">MENFRAFVVDQKAADFTAGVRELTLDDLPAGEVTIRVRYSSVNYKDGIVSQPNSRLVRTYPMVPGIDLAGEVMHSEDKRFREGDQVIVTSYQLGTGHFGGFSEVARVPADWVVPLPQGLTMREAMILGTAGFTSALSLKRMEDNGLSPDRGPVLVTGATGGVGSTAVSMFSQLGYSVTASTRKVSEHAFLKELGAREIVHPNELVVPEGQPFIDLPERWAGAVDPVAGKSLIYIFHTLQYGGSVAVSGFTGGAEVATTVFPIMRRAIAFIGIDSVECPMAVRAPLWERIGAELKPKTALEQIVEEGTLDTLPEVLERILKGEARGRTIIRL</sequence>
<dbReference type="GO" id="GO:0043958">
    <property type="term" value="F:acryloyl-CoA reductase (NADH) activity"/>
    <property type="evidence" value="ECO:0007669"/>
    <property type="project" value="UniProtKB-EC"/>
</dbReference>